<proteinExistence type="inferred from homology"/>
<evidence type="ECO:0000256" key="5">
    <source>
        <dbReference type="HAMAP-Rule" id="MF_01080"/>
    </source>
</evidence>
<protein>
    <recommendedName>
        <fullName evidence="5">tRNA pseudouridine synthase B</fullName>
        <ecNumber evidence="5">5.4.99.25</ecNumber>
    </recommendedName>
    <alternativeName>
        <fullName evidence="5">tRNA pseudouridine(55) synthase</fullName>
        <shortName evidence="5">Psi55 synthase</shortName>
    </alternativeName>
    <alternativeName>
        <fullName evidence="5">tRNA pseudouridylate synthase</fullName>
    </alternativeName>
    <alternativeName>
        <fullName evidence="5">tRNA-uridine isomerase</fullName>
    </alternativeName>
</protein>
<dbReference type="SUPFAM" id="SSF55120">
    <property type="entry name" value="Pseudouridine synthase"/>
    <property type="match status" value="1"/>
</dbReference>
<dbReference type="InterPro" id="IPR014780">
    <property type="entry name" value="tRNA_psdUridine_synth_TruB"/>
</dbReference>
<evidence type="ECO:0000313" key="9">
    <source>
        <dbReference type="Proteomes" id="UP000215509"/>
    </source>
</evidence>
<dbReference type="GO" id="GO:0003723">
    <property type="term" value="F:RNA binding"/>
    <property type="evidence" value="ECO:0007669"/>
    <property type="project" value="InterPro"/>
</dbReference>
<evidence type="ECO:0000256" key="4">
    <source>
        <dbReference type="ARBA" id="ARBA00023235"/>
    </source>
</evidence>
<dbReference type="InterPro" id="IPR002501">
    <property type="entry name" value="PsdUridine_synth_N"/>
</dbReference>
<dbReference type="InterPro" id="IPR032819">
    <property type="entry name" value="TruB_C"/>
</dbReference>
<dbReference type="Pfam" id="PF01509">
    <property type="entry name" value="TruB_N"/>
    <property type="match status" value="1"/>
</dbReference>
<evidence type="ECO:0000259" key="6">
    <source>
        <dbReference type="Pfam" id="PF01509"/>
    </source>
</evidence>
<dbReference type="EC" id="5.4.99.25" evidence="5"/>
<keyword evidence="4 5" id="KW-0413">Isomerase</keyword>
<feature type="domain" description="Pseudouridine synthase II N-terminal" evidence="6">
    <location>
        <begin position="28"/>
        <end position="181"/>
    </location>
</feature>
<evidence type="ECO:0000256" key="3">
    <source>
        <dbReference type="ARBA" id="ARBA00022694"/>
    </source>
</evidence>
<comment type="similarity">
    <text evidence="2 5">Belongs to the pseudouridine synthase TruB family. Type 1 subfamily.</text>
</comment>
<reference evidence="8 9" key="1">
    <citation type="submission" date="2017-07" db="EMBL/GenBank/DDBJ databases">
        <title>Genome sequencing and assembly of Paenibacillus rigui.</title>
        <authorList>
            <person name="Mayilraj S."/>
        </authorList>
    </citation>
    <scope>NUCLEOTIDE SEQUENCE [LARGE SCALE GENOMIC DNA]</scope>
    <source>
        <strain evidence="8 9">JCM 16352</strain>
    </source>
</reference>
<dbReference type="EMBL" id="NMQW01000027">
    <property type="protein sequence ID" value="OXM84715.1"/>
    <property type="molecule type" value="Genomic_DNA"/>
</dbReference>
<dbReference type="NCBIfam" id="TIGR00431">
    <property type="entry name" value="TruB"/>
    <property type="match status" value="1"/>
</dbReference>
<dbReference type="GO" id="GO:0160148">
    <property type="term" value="F:tRNA pseudouridine(55) synthase activity"/>
    <property type="evidence" value="ECO:0007669"/>
    <property type="project" value="UniProtKB-EC"/>
</dbReference>
<dbReference type="Pfam" id="PF16198">
    <property type="entry name" value="TruB_C_2"/>
    <property type="match status" value="1"/>
</dbReference>
<name>A0A229UN46_9BACL</name>
<evidence type="ECO:0000256" key="1">
    <source>
        <dbReference type="ARBA" id="ARBA00000385"/>
    </source>
</evidence>
<accession>A0A229UN46</accession>
<dbReference type="RefSeq" id="WP_094016570.1">
    <property type="nucleotide sequence ID" value="NZ_NMQW01000027.1"/>
</dbReference>
<dbReference type="GO" id="GO:0031119">
    <property type="term" value="P:tRNA pseudouridine synthesis"/>
    <property type="evidence" value="ECO:0007669"/>
    <property type="project" value="UniProtKB-UniRule"/>
</dbReference>
<dbReference type="CDD" id="cd02573">
    <property type="entry name" value="PseudoU_synth_EcTruB"/>
    <property type="match status" value="1"/>
</dbReference>
<dbReference type="PANTHER" id="PTHR13767">
    <property type="entry name" value="TRNA-PSEUDOURIDINE SYNTHASE"/>
    <property type="match status" value="1"/>
</dbReference>
<feature type="domain" description="tRNA pseudouridylate synthase B C-terminal" evidence="7">
    <location>
        <begin position="182"/>
        <end position="239"/>
    </location>
</feature>
<dbReference type="Gene3D" id="3.30.2350.10">
    <property type="entry name" value="Pseudouridine synthase"/>
    <property type="match status" value="1"/>
</dbReference>
<sequence length="312" mass="34995">MTKESLEGILPVWKPQGFTSHDVVAKVRRILKIKRIGHTGTLDPQVTGVLPLCIGRATRLVEYIQELPKEYEATLKIGFATDTEDAGGQVIERTEKQVELTEEQVRSTVLSFVGEIQQVPPMYSAVKVDGKRLYELARQGLEVERKSRTVTIHGIQILQMDLDQEYPEVRFRVQCSKGTYIRTLCVDIGKALGYPAVMSELVRTSTGSIRPEQCLTLEQIEQLQQQGMLADKLIPGEQAIAHMPSVHLNEMQTKKAFLGQKLIVQPPAEQRRDDADESGSKLYAAYGSDSRFIGIFEWNLVNGELLPVKVFS</sequence>
<dbReference type="AlphaFoldDB" id="A0A229UN46"/>
<dbReference type="GO" id="GO:1990481">
    <property type="term" value="P:mRNA pseudouridine synthesis"/>
    <property type="evidence" value="ECO:0007669"/>
    <property type="project" value="TreeGrafter"/>
</dbReference>
<comment type="catalytic activity">
    <reaction evidence="1 5">
        <text>uridine(55) in tRNA = pseudouridine(55) in tRNA</text>
        <dbReference type="Rhea" id="RHEA:42532"/>
        <dbReference type="Rhea" id="RHEA-COMP:10101"/>
        <dbReference type="Rhea" id="RHEA-COMP:10102"/>
        <dbReference type="ChEBI" id="CHEBI:65314"/>
        <dbReference type="ChEBI" id="CHEBI:65315"/>
        <dbReference type="EC" id="5.4.99.25"/>
    </reaction>
</comment>
<dbReference type="Proteomes" id="UP000215509">
    <property type="component" value="Unassembled WGS sequence"/>
</dbReference>
<dbReference type="FunFam" id="3.30.2350.10:FF:000011">
    <property type="entry name" value="tRNA pseudouridine synthase B"/>
    <property type="match status" value="1"/>
</dbReference>
<gene>
    <name evidence="5" type="primary">truB</name>
    <name evidence="8" type="ORF">CF651_19620</name>
</gene>
<evidence type="ECO:0000256" key="2">
    <source>
        <dbReference type="ARBA" id="ARBA00005642"/>
    </source>
</evidence>
<keyword evidence="9" id="KW-1185">Reference proteome</keyword>
<dbReference type="HAMAP" id="MF_01080">
    <property type="entry name" value="TruB_bact"/>
    <property type="match status" value="1"/>
</dbReference>
<comment type="function">
    <text evidence="5">Responsible for synthesis of pseudouridine from uracil-55 in the psi GC loop of transfer RNAs.</text>
</comment>
<evidence type="ECO:0000259" key="7">
    <source>
        <dbReference type="Pfam" id="PF16198"/>
    </source>
</evidence>
<evidence type="ECO:0000313" key="8">
    <source>
        <dbReference type="EMBL" id="OXM84715.1"/>
    </source>
</evidence>
<comment type="caution">
    <text evidence="8">The sequence shown here is derived from an EMBL/GenBank/DDBJ whole genome shotgun (WGS) entry which is preliminary data.</text>
</comment>
<keyword evidence="3 5" id="KW-0819">tRNA processing</keyword>
<dbReference type="PANTHER" id="PTHR13767:SF2">
    <property type="entry name" value="PSEUDOURIDYLATE SYNTHASE TRUB1"/>
    <property type="match status" value="1"/>
</dbReference>
<feature type="active site" description="Nucleophile" evidence="5">
    <location>
        <position position="43"/>
    </location>
</feature>
<dbReference type="OrthoDB" id="9802309at2"/>
<dbReference type="InterPro" id="IPR020103">
    <property type="entry name" value="PsdUridine_synth_cat_dom_sf"/>
</dbReference>
<organism evidence="8 9">
    <name type="scientific">Paenibacillus rigui</name>
    <dbReference type="NCBI Taxonomy" id="554312"/>
    <lineage>
        <taxon>Bacteria</taxon>
        <taxon>Bacillati</taxon>
        <taxon>Bacillota</taxon>
        <taxon>Bacilli</taxon>
        <taxon>Bacillales</taxon>
        <taxon>Paenibacillaceae</taxon>
        <taxon>Paenibacillus</taxon>
    </lineage>
</organism>